<feature type="compositionally biased region" description="Basic and acidic residues" evidence="14">
    <location>
        <begin position="261"/>
        <end position="305"/>
    </location>
</feature>
<organism evidence="16 17">
    <name type="scientific">Rhynchosporium graminicola</name>
    <dbReference type="NCBI Taxonomy" id="2792576"/>
    <lineage>
        <taxon>Eukaryota</taxon>
        <taxon>Fungi</taxon>
        <taxon>Dikarya</taxon>
        <taxon>Ascomycota</taxon>
        <taxon>Pezizomycotina</taxon>
        <taxon>Leotiomycetes</taxon>
        <taxon>Helotiales</taxon>
        <taxon>Ploettnerulaceae</taxon>
        <taxon>Rhynchosporium</taxon>
    </lineage>
</organism>
<dbReference type="GO" id="GO:0005634">
    <property type="term" value="C:nucleus"/>
    <property type="evidence" value="ECO:0007669"/>
    <property type="project" value="UniProtKB-SubCell"/>
</dbReference>
<dbReference type="STRING" id="914237.A0A1E1KEK3"/>
<comment type="cofactor">
    <cofactor evidence="1">
        <name>Mg(2+)</name>
        <dbReference type="ChEBI" id="CHEBI:18420"/>
    </cofactor>
</comment>
<evidence type="ECO:0000256" key="7">
    <source>
        <dbReference type="ARBA" id="ARBA00022763"/>
    </source>
</evidence>
<dbReference type="EMBL" id="FJUW01000012">
    <property type="protein sequence ID" value="CZS96439.1"/>
    <property type="molecule type" value="Genomic_DNA"/>
</dbReference>
<feature type="compositionally biased region" description="Polar residues" evidence="14">
    <location>
        <begin position="242"/>
        <end position="259"/>
    </location>
</feature>
<comment type="similarity">
    <text evidence="3">Belongs to the EME1/MMS4 family.</text>
</comment>
<dbReference type="Gene3D" id="1.10.150.670">
    <property type="entry name" value="Crossover junction endonuclease EME1, DNA-binding domain"/>
    <property type="match status" value="1"/>
</dbReference>
<reference evidence="17" key="1">
    <citation type="submission" date="2016-03" db="EMBL/GenBank/DDBJ databases">
        <authorList>
            <person name="Ploux O."/>
        </authorList>
    </citation>
    <scope>NUCLEOTIDE SEQUENCE [LARGE SCALE GENOMIC DNA]</scope>
    <source>
        <strain evidence="17">UK7</strain>
    </source>
</reference>
<comment type="subcellular location">
    <subcellularLocation>
        <location evidence="2">Nucleus</location>
    </subcellularLocation>
</comment>
<dbReference type="GO" id="GO:0048476">
    <property type="term" value="C:Holliday junction resolvase complex"/>
    <property type="evidence" value="ECO:0007669"/>
    <property type="project" value="InterPro"/>
</dbReference>
<evidence type="ECO:0000256" key="5">
    <source>
        <dbReference type="ARBA" id="ARBA00022723"/>
    </source>
</evidence>
<keyword evidence="4" id="KW-0540">Nuclease</keyword>
<dbReference type="InParanoid" id="A0A1E1KEK3"/>
<evidence type="ECO:0000256" key="1">
    <source>
        <dbReference type="ARBA" id="ARBA00001946"/>
    </source>
</evidence>
<comment type="caution">
    <text evidence="16">The sequence shown here is derived from an EMBL/GenBank/DDBJ whole genome shotgun (WGS) entry which is preliminary data.</text>
</comment>
<dbReference type="Proteomes" id="UP000178129">
    <property type="component" value="Unassembled WGS sequence"/>
</dbReference>
<dbReference type="GO" id="GO:0003677">
    <property type="term" value="F:DNA binding"/>
    <property type="evidence" value="ECO:0007669"/>
    <property type="project" value="InterPro"/>
</dbReference>
<keyword evidence="9" id="KW-0460">Magnesium</keyword>
<dbReference type="GO" id="GO:0000712">
    <property type="term" value="P:resolution of meiotic recombination intermediates"/>
    <property type="evidence" value="ECO:0007669"/>
    <property type="project" value="TreeGrafter"/>
</dbReference>
<dbReference type="PANTHER" id="PTHR21077">
    <property type="entry name" value="EME1 PROTEIN"/>
    <property type="match status" value="1"/>
</dbReference>
<dbReference type="InterPro" id="IPR033310">
    <property type="entry name" value="Mms4/EME1/EME2"/>
</dbReference>
<evidence type="ECO:0000256" key="10">
    <source>
        <dbReference type="ARBA" id="ARBA00023172"/>
    </source>
</evidence>
<dbReference type="GO" id="GO:0031573">
    <property type="term" value="P:mitotic intra-S DNA damage checkpoint signaling"/>
    <property type="evidence" value="ECO:0007669"/>
    <property type="project" value="TreeGrafter"/>
</dbReference>
<feature type="domain" description="ERCC4" evidence="15">
    <location>
        <begin position="336"/>
        <end position="599"/>
    </location>
</feature>
<dbReference type="GO" id="GO:0006302">
    <property type="term" value="P:double-strand break repair"/>
    <property type="evidence" value="ECO:0007669"/>
    <property type="project" value="TreeGrafter"/>
</dbReference>
<dbReference type="CDD" id="cd20085">
    <property type="entry name" value="XPF_nuclease_Mms4"/>
    <property type="match status" value="1"/>
</dbReference>
<keyword evidence="11" id="KW-0234">DNA repair</keyword>
<dbReference type="InterPro" id="IPR006166">
    <property type="entry name" value="ERCC4_domain"/>
</dbReference>
<keyword evidence="6" id="KW-0255">Endonuclease</keyword>
<dbReference type="GO" id="GO:0031297">
    <property type="term" value="P:replication fork processing"/>
    <property type="evidence" value="ECO:0007669"/>
    <property type="project" value="TreeGrafter"/>
</dbReference>
<feature type="region of interest" description="Disordered" evidence="14">
    <location>
        <begin position="111"/>
        <end position="305"/>
    </location>
</feature>
<keyword evidence="8" id="KW-0378">Hydrolase</keyword>
<evidence type="ECO:0000313" key="16">
    <source>
        <dbReference type="EMBL" id="CZS96439.1"/>
    </source>
</evidence>
<dbReference type="Pfam" id="PF02732">
    <property type="entry name" value="ERCC4"/>
    <property type="match status" value="1"/>
</dbReference>
<evidence type="ECO:0000256" key="3">
    <source>
        <dbReference type="ARBA" id="ARBA00005313"/>
    </source>
</evidence>
<keyword evidence="7" id="KW-0227">DNA damage</keyword>
<dbReference type="InterPro" id="IPR047521">
    <property type="entry name" value="XPF_nuclease_EME1_ascomycetes"/>
</dbReference>
<dbReference type="Gene3D" id="3.40.50.10130">
    <property type="match status" value="1"/>
</dbReference>
<evidence type="ECO:0000259" key="15">
    <source>
        <dbReference type="SMART" id="SM00891"/>
    </source>
</evidence>
<gene>
    <name evidence="16" type="ORF">RCO7_04877</name>
</gene>
<keyword evidence="12" id="KW-0539">Nucleus</keyword>
<evidence type="ECO:0000256" key="9">
    <source>
        <dbReference type="ARBA" id="ARBA00022842"/>
    </source>
</evidence>
<keyword evidence="10" id="KW-0233">DNA recombination</keyword>
<feature type="region of interest" description="Disordered" evidence="14">
    <location>
        <begin position="1"/>
        <end position="27"/>
    </location>
</feature>
<feature type="compositionally biased region" description="Acidic residues" evidence="14">
    <location>
        <begin position="218"/>
        <end position="232"/>
    </location>
</feature>
<evidence type="ECO:0000256" key="13">
    <source>
        <dbReference type="ARBA" id="ARBA00023254"/>
    </source>
</evidence>
<evidence type="ECO:0000313" key="17">
    <source>
        <dbReference type="Proteomes" id="UP000178129"/>
    </source>
</evidence>
<proteinExistence type="inferred from homology"/>
<dbReference type="AlphaFoldDB" id="A0A1E1KEK3"/>
<evidence type="ECO:0000256" key="8">
    <source>
        <dbReference type="ARBA" id="ARBA00022801"/>
    </source>
</evidence>
<evidence type="ECO:0000256" key="2">
    <source>
        <dbReference type="ARBA" id="ARBA00004123"/>
    </source>
</evidence>
<dbReference type="InterPro" id="IPR042530">
    <property type="entry name" value="EME1/EME2_C"/>
</dbReference>
<evidence type="ECO:0000256" key="14">
    <source>
        <dbReference type="SAM" id="MobiDB-lite"/>
    </source>
</evidence>
<keyword evidence="17" id="KW-1185">Reference proteome</keyword>
<accession>A0A1E1KEK3</accession>
<dbReference type="GO" id="GO:0046872">
    <property type="term" value="F:metal ion binding"/>
    <property type="evidence" value="ECO:0007669"/>
    <property type="project" value="UniProtKB-KW"/>
</dbReference>
<evidence type="ECO:0000256" key="4">
    <source>
        <dbReference type="ARBA" id="ARBA00022722"/>
    </source>
</evidence>
<dbReference type="SMART" id="SM00891">
    <property type="entry name" value="ERCC4"/>
    <property type="match status" value="1"/>
</dbReference>
<dbReference type="FunFam" id="1.10.150.670:FF:000004">
    <property type="entry name" value="Crossover junction endonuclease EME1"/>
    <property type="match status" value="1"/>
</dbReference>
<protein>
    <recommendedName>
        <fullName evidence="15">ERCC4 domain-containing protein</fullName>
    </recommendedName>
</protein>
<keyword evidence="13" id="KW-0469">Meiosis</keyword>
<dbReference type="GO" id="GO:0008821">
    <property type="term" value="F:crossover junction DNA endonuclease activity"/>
    <property type="evidence" value="ECO:0007669"/>
    <property type="project" value="TreeGrafter"/>
</dbReference>
<name>A0A1E1KEK3_9HELO</name>
<evidence type="ECO:0000256" key="6">
    <source>
        <dbReference type="ARBA" id="ARBA00022759"/>
    </source>
</evidence>
<evidence type="ECO:0000256" key="12">
    <source>
        <dbReference type="ARBA" id="ARBA00023242"/>
    </source>
</evidence>
<keyword evidence="5" id="KW-0479">Metal-binding</keyword>
<evidence type="ECO:0000256" key="11">
    <source>
        <dbReference type="ARBA" id="ARBA00023204"/>
    </source>
</evidence>
<sequence>MSGRVVIDILSSPDQPPPPPCPVVSRHAPASKKIAEDYVTVLSSDDELPPPVKLASNNLVSAISTSKSATFMTVAKPATTDLPSAVARPQNEFLFHSDDFDSTVNFDSSAVKYDDDPFASDPPLPPARKRRVSVSPKPASRSFGKFKRTKTTGSAPVDHITFTSSPDHVAEAVRRRKEKHDKSRKDGLVEDVELGAEKGVAKTRTGQEPTWDFNGLDDLAESGEDDEDEDLPDLASLPKVYKSTSKPMLKPTSKSTSSQKALDKYNADKAKDKVAKEKLEKVREKTEKSKEKAAAKEAEKEEKLREKEKKLYEKKLVTELAKVNTLKTDKKISTPEMIIDLPSCLDSILLEQAIKMLGQHEVEHQNWESELPVIKWRRKVTATYNEEAGHWEPTPLKIKKEKHIMCLLNAQVLVDLITGAEGSDLDAYTLRLKAQFEPCEVIYLVEGFMAWMRKNKVLLNRQYTAAVRSHNQEFPTASQRKRKKKDADYVNEDLIEDALLRLQVNHNAFIHHTNAPVETAEWILNFTQHISSIPYKSQKASLDTNFCMDSGQVKTGTDAADTYVRMLQEIFRVTAPIAYGIVAEFPTLPELVKVLEDQGPLALEDCRKSTNKDGAFSDKRIGPAISRKIHKVFLERDPGVWIV</sequence>
<dbReference type="PANTHER" id="PTHR21077:SF5">
    <property type="entry name" value="CROSSOVER JUNCTION ENDONUCLEASE MMS4"/>
    <property type="match status" value="1"/>
</dbReference>